<dbReference type="Proteomes" id="UP000024635">
    <property type="component" value="Unassembled WGS sequence"/>
</dbReference>
<dbReference type="EMBL" id="JARK01001379">
    <property type="protein sequence ID" value="EYC13627.1"/>
    <property type="molecule type" value="Genomic_DNA"/>
</dbReference>
<proteinExistence type="predicted"/>
<protein>
    <submittedName>
        <fullName evidence="1">Uncharacterized protein</fullName>
    </submittedName>
</protein>
<accession>A0A016UFJ9</accession>
<comment type="caution">
    <text evidence="1">The sequence shown here is derived from an EMBL/GenBank/DDBJ whole genome shotgun (WGS) entry which is preliminary data.</text>
</comment>
<gene>
    <name evidence="1" type="primary">Acey_s0043.g822</name>
    <name evidence="1" type="ORF">Y032_0043g822</name>
</gene>
<sequence>MTKIVTKTVSSYEDKIAPKTPNRHPVPIFEAFLMIHGPMRKERFVYDGYPVCKRCRDARYDKNENPCDSSDYATRQALK</sequence>
<reference evidence="2" key="1">
    <citation type="journal article" date="2015" name="Nat. Genet.">
        <title>The genome and transcriptome of the zoonotic hookworm Ancylostoma ceylanicum identify infection-specific gene families.</title>
        <authorList>
            <person name="Schwarz E.M."/>
            <person name="Hu Y."/>
            <person name="Antoshechkin I."/>
            <person name="Miller M.M."/>
            <person name="Sternberg P.W."/>
            <person name="Aroian R.V."/>
        </authorList>
    </citation>
    <scope>NUCLEOTIDE SEQUENCE</scope>
    <source>
        <strain evidence="2">HY135</strain>
    </source>
</reference>
<evidence type="ECO:0000313" key="2">
    <source>
        <dbReference type="Proteomes" id="UP000024635"/>
    </source>
</evidence>
<evidence type="ECO:0000313" key="1">
    <source>
        <dbReference type="EMBL" id="EYC13627.1"/>
    </source>
</evidence>
<organism evidence="1 2">
    <name type="scientific">Ancylostoma ceylanicum</name>
    <dbReference type="NCBI Taxonomy" id="53326"/>
    <lineage>
        <taxon>Eukaryota</taxon>
        <taxon>Metazoa</taxon>
        <taxon>Ecdysozoa</taxon>
        <taxon>Nematoda</taxon>
        <taxon>Chromadorea</taxon>
        <taxon>Rhabditida</taxon>
        <taxon>Rhabditina</taxon>
        <taxon>Rhabditomorpha</taxon>
        <taxon>Strongyloidea</taxon>
        <taxon>Ancylostomatidae</taxon>
        <taxon>Ancylostomatinae</taxon>
        <taxon>Ancylostoma</taxon>
    </lineage>
</organism>
<dbReference type="AlphaFoldDB" id="A0A016UFJ9"/>
<keyword evidence="2" id="KW-1185">Reference proteome</keyword>
<name>A0A016UFJ9_9BILA</name>